<organism evidence="2 3">
    <name type="scientific">Pedobacter kyungheensis</name>
    <dbReference type="NCBI Taxonomy" id="1069985"/>
    <lineage>
        <taxon>Bacteria</taxon>
        <taxon>Pseudomonadati</taxon>
        <taxon>Bacteroidota</taxon>
        <taxon>Sphingobacteriia</taxon>
        <taxon>Sphingobacteriales</taxon>
        <taxon>Sphingobacteriaceae</taxon>
        <taxon>Pedobacter</taxon>
    </lineage>
</organism>
<keyword evidence="1" id="KW-0732">Signal</keyword>
<dbReference type="EMBL" id="JSYN01000017">
    <property type="protein sequence ID" value="KIA92961.1"/>
    <property type="molecule type" value="Genomic_DNA"/>
</dbReference>
<reference evidence="2 3" key="1">
    <citation type="submission" date="2014-10" db="EMBL/GenBank/DDBJ databases">
        <title>Pedobacter Kyungheensis.</title>
        <authorList>
            <person name="Anderson B.M."/>
            <person name="Newman J.D."/>
        </authorList>
    </citation>
    <scope>NUCLEOTIDE SEQUENCE [LARGE SCALE GENOMIC DNA]</scope>
    <source>
        <strain evidence="2 3">KACC 16221</strain>
    </source>
</reference>
<sequence>MKNTICAVTAIALFAVTLVSCENTRKTETTKDSSIVSADGDTTTKITTKTTEIVKTDAPSFSSEEVNKSLAEYAKLKDDYVAALKTKNAAEIKAVSEKYTAWANQATTWASKLKPDEIQKYSDYVLKLSEEWSKAAKEAIK</sequence>
<gene>
    <name evidence="2" type="ORF">OC25_14750</name>
</gene>
<evidence type="ECO:0000313" key="3">
    <source>
        <dbReference type="Proteomes" id="UP000031246"/>
    </source>
</evidence>
<keyword evidence="3" id="KW-1185">Reference proteome</keyword>
<evidence type="ECO:0000313" key="2">
    <source>
        <dbReference type="EMBL" id="KIA92961.1"/>
    </source>
</evidence>
<comment type="caution">
    <text evidence="2">The sequence shown here is derived from an EMBL/GenBank/DDBJ whole genome shotgun (WGS) entry which is preliminary data.</text>
</comment>
<evidence type="ECO:0000256" key="1">
    <source>
        <dbReference type="SAM" id="SignalP"/>
    </source>
</evidence>
<name>A0A0C1D731_9SPHI</name>
<dbReference type="Proteomes" id="UP000031246">
    <property type="component" value="Unassembled WGS sequence"/>
</dbReference>
<dbReference type="OrthoDB" id="676422at2"/>
<dbReference type="AlphaFoldDB" id="A0A0C1D731"/>
<proteinExistence type="predicted"/>
<dbReference type="PROSITE" id="PS51257">
    <property type="entry name" value="PROKAR_LIPOPROTEIN"/>
    <property type="match status" value="1"/>
</dbReference>
<dbReference type="RefSeq" id="WP_039477437.1">
    <property type="nucleotide sequence ID" value="NZ_JSYN01000017.1"/>
</dbReference>
<feature type="signal peptide" evidence="1">
    <location>
        <begin position="1"/>
        <end position="21"/>
    </location>
</feature>
<evidence type="ECO:0008006" key="4">
    <source>
        <dbReference type="Google" id="ProtNLM"/>
    </source>
</evidence>
<feature type="chain" id="PRO_5002148339" description="Lysozyme inhibitor LprI N-terminal domain-containing protein" evidence="1">
    <location>
        <begin position="22"/>
        <end position="141"/>
    </location>
</feature>
<protein>
    <recommendedName>
        <fullName evidence="4">Lysozyme inhibitor LprI N-terminal domain-containing protein</fullName>
    </recommendedName>
</protein>
<accession>A0A0C1D731</accession>